<dbReference type="Pfam" id="PF08359">
    <property type="entry name" value="TetR_C_4"/>
    <property type="match status" value="1"/>
</dbReference>
<reference evidence="4" key="2">
    <citation type="submission" date="2013-06" db="EMBL/GenBank/DDBJ databases">
        <title>Draft genome sequence of Clostridium hylemonae (DSM 15053).</title>
        <authorList>
            <person name="Sudarsanam P."/>
            <person name="Ley R."/>
            <person name="Guruge J."/>
            <person name="Turnbaugh P.J."/>
            <person name="Mahowald M."/>
            <person name="Liep D."/>
            <person name="Gordon J."/>
        </authorList>
    </citation>
    <scope>NUCLEOTIDE SEQUENCE</scope>
    <source>
        <strain evidence="4">DSM 15053</strain>
    </source>
</reference>
<dbReference type="HOGENOM" id="CLU_069356_12_7_9"/>
<dbReference type="Proteomes" id="UP000004893">
    <property type="component" value="Unassembled WGS sequence"/>
</dbReference>
<proteinExistence type="predicted"/>
<dbReference type="PANTHER" id="PTHR43479:SF11">
    <property type="entry name" value="ACREF_ENVCD OPERON REPRESSOR-RELATED"/>
    <property type="match status" value="1"/>
</dbReference>
<comment type="caution">
    <text evidence="4">The sequence shown here is derived from an EMBL/GenBank/DDBJ whole genome shotgun (WGS) entry which is preliminary data.</text>
</comment>
<dbReference type="SUPFAM" id="SSF48498">
    <property type="entry name" value="Tetracyclin repressor-like, C-terminal domain"/>
    <property type="match status" value="1"/>
</dbReference>
<keyword evidence="1 2" id="KW-0238">DNA-binding</keyword>
<dbReference type="PRINTS" id="PR00455">
    <property type="entry name" value="HTHTETR"/>
</dbReference>
<sequence length="211" mass="24817">MFYIHIYRQEERKRDDMGKSEDKKGVKSRIVSAAWQLFHDKGYNGTTVDDIIELSGTSKGSFYYYFNTKDELLNTLAFILDDYYEELEQKMDTGMNSFVKLLYLNAEMHAMMEEKISLDLLASLYSTQLVADGQVHLLDSNRKYYKLITKVVEEGQRRGQIRADRTVREIVKYYAMCERALVSDWCLNKGSYSLTRYSRECMPVMMEHFKA</sequence>
<accession>C0BZH9</accession>
<dbReference type="GO" id="GO:0003677">
    <property type="term" value="F:DNA binding"/>
    <property type="evidence" value="ECO:0007669"/>
    <property type="project" value="UniProtKB-UniRule"/>
</dbReference>
<feature type="DNA-binding region" description="H-T-H motif" evidence="2">
    <location>
        <begin position="47"/>
        <end position="66"/>
    </location>
</feature>
<evidence type="ECO:0000256" key="1">
    <source>
        <dbReference type="ARBA" id="ARBA00023125"/>
    </source>
</evidence>
<evidence type="ECO:0000256" key="2">
    <source>
        <dbReference type="PROSITE-ProRule" id="PRU00335"/>
    </source>
</evidence>
<dbReference type="PROSITE" id="PS50977">
    <property type="entry name" value="HTH_TETR_2"/>
    <property type="match status" value="1"/>
</dbReference>
<evidence type="ECO:0000259" key="3">
    <source>
        <dbReference type="PROSITE" id="PS50977"/>
    </source>
</evidence>
<dbReference type="Pfam" id="PF00440">
    <property type="entry name" value="TetR_N"/>
    <property type="match status" value="1"/>
</dbReference>
<keyword evidence="5" id="KW-1185">Reference proteome</keyword>
<dbReference type="PANTHER" id="PTHR43479">
    <property type="entry name" value="ACREF/ENVCD OPERON REPRESSOR-RELATED"/>
    <property type="match status" value="1"/>
</dbReference>
<dbReference type="InterPro" id="IPR001647">
    <property type="entry name" value="HTH_TetR"/>
</dbReference>
<dbReference type="InterPro" id="IPR036271">
    <property type="entry name" value="Tet_transcr_reg_TetR-rel_C_sf"/>
</dbReference>
<dbReference type="AlphaFoldDB" id="C0BZH9"/>
<feature type="domain" description="HTH tetR-type" evidence="3">
    <location>
        <begin position="24"/>
        <end position="84"/>
    </location>
</feature>
<dbReference type="InterPro" id="IPR050624">
    <property type="entry name" value="HTH-type_Tx_Regulator"/>
</dbReference>
<dbReference type="STRING" id="553973.CLOHYLEM_05219"/>
<name>C0BZH9_9FIRM</name>
<dbReference type="SUPFAM" id="SSF46689">
    <property type="entry name" value="Homeodomain-like"/>
    <property type="match status" value="1"/>
</dbReference>
<reference evidence="4" key="1">
    <citation type="submission" date="2009-02" db="EMBL/GenBank/DDBJ databases">
        <authorList>
            <person name="Fulton L."/>
            <person name="Clifton S."/>
            <person name="Fulton B."/>
            <person name="Xu J."/>
            <person name="Minx P."/>
            <person name="Pepin K.H."/>
            <person name="Johnson M."/>
            <person name="Bhonagiri V."/>
            <person name="Nash W.E."/>
            <person name="Mardis E.R."/>
            <person name="Wilson R.K."/>
        </authorList>
    </citation>
    <scope>NUCLEOTIDE SEQUENCE [LARGE SCALE GENOMIC DNA]</scope>
    <source>
        <strain evidence="4">DSM 15053</strain>
    </source>
</reference>
<organism evidence="4 5">
    <name type="scientific">[Clostridium] hylemonae DSM 15053</name>
    <dbReference type="NCBI Taxonomy" id="553973"/>
    <lineage>
        <taxon>Bacteria</taxon>
        <taxon>Bacillati</taxon>
        <taxon>Bacillota</taxon>
        <taxon>Clostridia</taxon>
        <taxon>Lachnospirales</taxon>
        <taxon>Lachnospiraceae</taxon>
    </lineage>
</organism>
<evidence type="ECO:0000313" key="4">
    <source>
        <dbReference type="EMBL" id="EEG74557.1"/>
    </source>
</evidence>
<evidence type="ECO:0000313" key="5">
    <source>
        <dbReference type="Proteomes" id="UP000004893"/>
    </source>
</evidence>
<gene>
    <name evidence="4" type="ORF">CLOHYLEM_05219</name>
</gene>
<dbReference type="InterPro" id="IPR009057">
    <property type="entry name" value="Homeodomain-like_sf"/>
</dbReference>
<dbReference type="eggNOG" id="COG1309">
    <property type="taxonomic scope" value="Bacteria"/>
</dbReference>
<dbReference type="Gene3D" id="1.10.357.10">
    <property type="entry name" value="Tetracycline Repressor, domain 2"/>
    <property type="match status" value="1"/>
</dbReference>
<protein>
    <submittedName>
        <fullName evidence="4">Transcriptional regulator, TetR family</fullName>
    </submittedName>
</protein>
<dbReference type="EMBL" id="ABYI02000019">
    <property type="protein sequence ID" value="EEG74557.1"/>
    <property type="molecule type" value="Genomic_DNA"/>
</dbReference>
<dbReference type="InterPro" id="IPR013570">
    <property type="entry name" value="Tscrpt_reg_YsiA_C"/>
</dbReference>